<gene>
    <name evidence="2" type="ORF">KSZ_23500</name>
</gene>
<keyword evidence="1" id="KW-0472">Membrane</keyword>
<accession>A0ABQ3VE07</accession>
<keyword evidence="3" id="KW-1185">Reference proteome</keyword>
<keyword evidence="1" id="KW-1133">Transmembrane helix</keyword>
<evidence type="ECO:0000313" key="2">
    <source>
        <dbReference type="EMBL" id="GHO84344.1"/>
    </source>
</evidence>
<reference evidence="2 3" key="1">
    <citation type="journal article" date="2021" name="Int. J. Syst. Evol. Microbiol.">
        <title>Reticulibacter mediterranei gen. nov., sp. nov., within the new family Reticulibacteraceae fam. nov., and Ktedonospora formicarum gen. nov., sp. nov., Ktedonobacter robiniae sp. nov., Dictyobacter formicarum sp. nov. and Dictyobacter arantiisoli sp. nov., belonging to the class Ktedonobacteria.</title>
        <authorList>
            <person name="Yabe S."/>
            <person name="Zheng Y."/>
            <person name="Wang C.M."/>
            <person name="Sakai Y."/>
            <person name="Abe K."/>
            <person name="Yokota A."/>
            <person name="Donadio S."/>
            <person name="Cavaletti L."/>
            <person name="Monciardini P."/>
        </authorList>
    </citation>
    <scope>NUCLEOTIDE SEQUENCE [LARGE SCALE GENOMIC DNA]</scope>
    <source>
        <strain evidence="2 3">SOSP1-9</strain>
    </source>
</reference>
<organism evidence="2 3">
    <name type="scientific">Dictyobacter formicarum</name>
    <dbReference type="NCBI Taxonomy" id="2778368"/>
    <lineage>
        <taxon>Bacteria</taxon>
        <taxon>Bacillati</taxon>
        <taxon>Chloroflexota</taxon>
        <taxon>Ktedonobacteria</taxon>
        <taxon>Ktedonobacterales</taxon>
        <taxon>Dictyobacteraceae</taxon>
        <taxon>Dictyobacter</taxon>
    </lineage>
</organism>
<evidence type="ECO:0000256" key="1">
    <source>
        <dbReference type="SAM" id="Phobius"/>
    </source>
</evidence>
<comment type="caution">
    <text evidence="2">The sequence shown here is derived from an EMBL/GenBank/DDBJ whole genome shotgun (WGS) entry which is preliminary data.</text>
</comment>
<dbReference type="EMBL" id="BNJJ01000005">
    <property type="protein sequence ID" value="GHO84344.1"/>
    <property type="molecule type" value="Genomic_DNA"/>
</dbReference>
<evidence type="ECO:0000313" key="3">
    <source>
        <dbReference type="Proteomes" id="UP000635565"/>
    </source>
</evidence>
<protein>
    <submittedName>
        <fullName evidence="2">Uncharacterized protein</fullName>
    </submittedName>
</protein>
<name>A0ABQ3VE07_9CHLR</name>
<dbReference type="Proteomes" id="UP000635565">
    <property type="component" value="Unassembled WGS sequence"/>
</dbReference>
<sequence>MIEYVETTNQELLYVFYFFALFWRYMHNTYAQVHRESWSSSARMDGAAEGQFYADYCITKGL</sequence>
<proteinExistence type="predicted"/>
<feature type="transmembrane region" description="Helical" evidence="1">
    <location>
        <begin position="12"/>
        <end position="31"/>
    </location>
</feature>
<keyword evidence="1" id="KW-0812">Transmembrane</keyword>